<dbReference type="GO" id="GO:0022857">
    <property type="term" value="F:transmembrane transporter activity"/>
    <property type="evidence" value="ECO:0007669"/>
    <property type="project" value="TreeGrafter"/>
</dbReference>
<sequence>MLRNYLKIAFRNLLKHKINTLINLLGLTVAFTICLLLVISVYYEFSYNKYHVNGKDIYRTYFAQQTPEGEQFQPTMPEPMLKALKDQFSAVKYGSRYIRRGGEIEYNGKHYMKQVTYVDADFFSMFTFPLIKGNAAKVLDNKNNIVLNEEVATAIFGNEDPIGKIVRMQSTGTWRAYTVTGVGKKAPDNSSFAYQTATRFENEDNYPNTVNEWESTNHDLFIQLVPGTDPRKFEAGLHTFINKQYESNINDLKRDGAQPNARGQYVELLLQPFLGMHTDTSMRGVGTVISRTYLNMLLAVACFVMLIACFNFINLSVGRSFTRSREVGLRKTLGAMPRQVAMQFWGEAALICLIALVISVPLFYFLLPHYKLIFDSSLTIDVLFRPATIACIFACFLLITLAAGGYPAWIMTRMDAVKILKGKLRLKTSGALRNGLIISQFAIAILLISCTLVTWQQLNYLRNRPLGYNSNQIVSIPVGTEVSGRDALRLLKQKLAQEPSVLSVTGLSTNLGVGLDGGSYSWGTGFDYKEKAVNMAWLNVGFDFVKTMDLTLLSGRDFSETFSTDSNSIVINEQMVRQLGEKDPIGVKLVYDTAQAPMTVIGVVKDFNFQSLHTKVEPLGLVMHRPMPINVLLVKVRPDRLPAMMGKLRSAWAEISPRSEFQGSFLDENIDRQYAREERFTRIFVYAAIVAIVLSCLGLFALAILAIMQRTKEIGIRKALGASAGSIVQLITRDFVKLIFIAMVIATPLAYYSMNKWLEGFAFSIDIKWWWLLCAGLVALLVALFTIGYQSLKAAFTNPVKSLRSE</sequence>
<dbReference type="PANTHER" id="PTHR30572">
    <property type="entry name" value="MEMBRANE COMPONENT OF TRANSPORTER-RELATED"/>
    <property type="match status" value="1"/>
</dbReference>
<keyword evidence="10" id="KW-1185">Reference proteome</keyword>
<dbReference type="STRING" id="536979.SAMN04488055_4014"/>
<dbReference type="Pfam" id="PF12704">
    <property type="entry name" value="MacB_PCD"/>
    <property type="match status" value="2"/>
</dbReference>
<evidence type="ECO:0000256" key="3">
    <source>
        <dbReference type="ARBA" id="ARBA00022692"/>
    </source>
</evidence>
<comment type="subcellular location">
    <subcellularLocation>
        <location evidence="1">Cell membrane</location>
        <topology evidence="1">Multi-pass membrane protein</topology>
    </subcellularLocation>
</comment>
<feature type="transmembrane region" description="Helical" evidence="6">
    <location>
        <begin position="431"/>
        <end position="455"/>
    </location>
</feature>
<evidence type="ECO:0000313" key="9">
    <source>
        <dbReference type="EMBL" id="SIO43646.1"/>
    </source>
</evidence>
<feature type="transmembrane region" description="Helical" evidence="6">
    <location>
        <begin position="769"/>
        <end position="789"/>
    </location>
</feature>
<feature type="domain" description="ABC3 transporter permease C-terminal" evidence="7">
    <location>
        <begin position="299"/>
        <end position="415"/>
    </location>
</feature>
<dbReference type="InterPro" id="IPR050250">
    <property type="entry name" value="Macrolide_Exporter_MacB"/>
</dbReference>
<evidence type="ECO:0000256" key="2">
    <source>
        <dbReference type="ARBA" id="ARBA00022475"/>
    </source>
</evidence>
<dbReference type="PANTHER" id="PTHR30572:SF18">
    <property type="entry name" value="ABC-TYPE MACROLIDE FAMILY EXPORT SYSTEM PERMEASE COMPONENT 2"/>
    <property type="match status" value="1"/>
</dbReference>
<feature type="domain" description="MacB-like periplasmic core" evidence="8">
    <location>
        <begin position="20"/>
        <end position="237"/>
    </location>
</feature>
<evidence type="ECO:0000256" key="4">
    <source>
        <dbReference type="ARBA" id="ARBA00022989"/>
    </source>
</evidence>
<feature type="transmembrane region" description="Helical" evidence="6">
    <location>
        <begin position="735"/>
        <end position="754"/>
    </location>
</feature>
<organism evidence="9 10">
    <name type="scientific">Chitinophaga niabensis</name>
    <dbReference type="NCBI Taxonomy" id="536979"/>
    <lineage>
        <taxon>Bacteria</taxon>
        <taxon>Pseudomonadati</taxon>
        <taxon>Bacteroidota</taxon>
        <taxon>Chitinophagia</taxon>
        <taxon>Chitinophagales</taxon>
        <taxon>Chitinophagaceae</taxon>
        <taxon>Chitinophaga</taxon>
    </lineage>
</organism>
<evidence type="ECO:0000256" key="1">
    <source>
        <dbReference type="ARBA" id="ARBA00004651"/>
    </source>
</evidence>
<dbReference type="OrthoDB" id="5933722at2"/>
<feature type="transmembrane region" description="Helical" evidence="6">
    <location>
        <begin position="344"/>
        <end position="367"/>
    </location>
</feature>
<evidence type="ECO:0000313" key="10">
    <source>
        <dbReference type="Proteomes" id="UP000185003"/>
    </source>
</evidence>
<keyword evidence="4 6" id="KW-1133">Transmembrane helix</keyword>
<reference evidence="9 10" key="1">
    <citation type="submission" date="2016-11" db="EMBL/GenBank/DDBJ databases">
        <authorList>
            <person name="Jaros S."/>
            <person name="Januszkiewicz K."/>
            <person name="Wedrychowicz H."/>
        </authorList>
    </citation>
    <scope>NUCLEOTIDE SEQUENCE [LARGE SCALE GENOMIC DNA]</scope>
    <source>
        <strain evidence="9 10">DSM 24787</strain>
    </source>
</reference>
<dbReference type="InterPro" id="IPR025857">
    <property type="entry name" value="MacB_PCD"/>
</dbReference>
<keyword evidence="2" id="KW-1003">Cell membrane</keyword>
<dbReference type="GO" id="GO:0005886">
    <property type="term" value="C:plasma membrane"/>
    <property type="evidence" value="ECO:0007669"/>
    <property type="project" value="UniProtKB-SubCell"/>
</dbReference>
<accession>A0A1N6JI01</accession>
<dbReference type="RefSeq" id="WP_074243109.1">
    <property type="nucleotide sequence ID" value="NZ_FSRA01000002.1"/>
</dbReference>
<feature type="domain" description="MacB-like periplasmic core" evidence="8">
    <location>
        <begin position="471"/>
        <end position="610"/>
    </location>
</feature>
<dbReference type="Pfam" id="PF02687">
    <property type="entry name" value="FtsX"/>
    <property type="match status" value="2"/>
</dbReference>
<feature type="transmembrane region" description="Helical" evidence="6">
    <location>
        <begin position="683"/>
        <end position="708"/>
    </location>
</feature>
<feature type="domain" description="ABC3 transporter permease C-terminal" evidence="7">
    <location>
        <begin position="687"/>
        <end position="799"/>
    </location>
</feature>
<evidence type="ECO:0000256" key="5">
    <source>
        <dbReference type="ARBA" id="ARBA00023136"/>
    </source>
</evidence>
<protein>
    <submittedName>
        <fullName evidence="9">MacB-like core domain-containing protein</fullName>
    </submittedName>
</protein>
<name>A0A1N6JI01_9BACT</name>
<feature type="transmembrane region" description="Helical" evidence="6">
    <location>
        <begin position="293"/>
        <end position="315"/>
    </location>
</feature>
<evidence type="ECO:0000259" key="7">
    <source>
        <dbReference type="Pfam" id="PF02687"/>
    </source>
</evidence>
<dbReference type="AlphaFoldDB" id="A0A1N6JI01"/>
<keyword evidence="5 6" id="KW-0472">Membrane</keyword>
<keyword evidence="3 6" id="KW-0812">Transmembrane</keyword>
<proteinExistence type="predicted"/>
<gene>
    <name evidence="9" type="ORF">SAMN04488055_4014</name>
</gene>
<feature type="transmembrane region" description="Helical" evidence="6">
    <location>
        <begin position="21"/>
        <end position="43"/>
    </location>
</feature>
<dbReference type="EMBL" id="FSRA01000002">
    <property type="protein sequence ID" value="SIO43646.1"/>
    <property type="molecule type" value="Genomic_DNA"/>
</dbReference>
<dbReference type="InterPro" id="IPR003838">
    <property type="entry name" value="ABC3_permease_C"/>
</dbReference>
<dbReference type="Proteomes" id="UP000185003">
    <property type="component" value="Unassembled WGS sequence"/>
</dbReference>
<evidence type="ECO:0000259" key="8">
    <source>
        <dbReference type="Pfam" id="PF12704"/>
    </source>
</evidence>
<feature type="transmembrane region" description="Helical" evidence="6">
    <location>
        <begin position="387"/>
        <end position="410"/>
    </location>
</feature>
<evidence type="ECO:0000256" key="6">
    <source>
        <dbReference type="SAM" id="Phobius"/>
    </source>
</evidence>